<dbReference type="PANTHER" id="PTHR23523">
    <property type="match status" value="1"/>
</dbReference>
<protein>
    <submittedName>
        <fullName evidence="2">MFS transporter</fullName>
    </submittedName>
</protein>
<dbReference type="SUPFAM" id="SSF103473">
    <property type="entry name" value="MFS general substrate transporter"/>
    <property type="match status" value="1"/>
</dbReference>
<feature type="transmembrane region" description="Helical" evidence="1">
    <location>
        <begin position="16"/>
        <end position="35"/>
    </location>
</feature>
<name>A0A2W5E4B8_9SPHI</name>
<sequence>SKKKKTPNFNLYKSSLAWAITLVFSIGALTMYALIAWLPTILVATAGKTTAVAGVMLSVYNLTGLPHSIILPTLMNKVKRPYYFVLLGSILAIIGILGLGYLPQYSWGWIFPLGVSALLVPAGLTLVNLKSKTEAGVTALSGFVQSVGYIIAALGPFYVGHLHSTYHNWLPTCWFICAMAIVSALAGIVATRPKYIEDNLK</sequence>
<organism evidence="2 3">
    <name type="scientific">Pseudopedobacter saltans</name>
    <dbReference type="NCBI Taxonomy" id="151895"/>
    <lineage>
        <taxon>Bacteria</taxon>
        <taxon>Pseudomonadati</taxon>
        <taxon>Bacteroidota</taxon>
        <taxon>Sphingobacteriia</taxon>
        <taxon>Sphingobacteriales</taxon>
        <taxon>Sphingobacteriaceae</taxon>
        <taxon>Pseudopedobacter</taxon>
    </lineage>
</organism>
<dbReference type="AlphaFoldDB" id="A0A2W5E4B8"/>
<feature type="transmembrane region" description="Helical" evidence="1">
    <location>
        <begin position="109"/>
        <end position="129"/>
    </location>
</feature>
<dbReference type="InterPro" id="IPR036259">
    <property type="entry name" value="MFS_trans_sf"/>
</dbReference>
<feature type="transmembrane region" description="Helical" evidence="1">
    <location>
        <begin position="82"/>
        <end position="103"/>
    </location>
</feature>
<dbReference type="Proteomes" id="UP000249645">
    <property type="component" value="Unassembled WGS sequence"/>
</dbReference>
<proteinExistence type="predicted"/>
<feature type="non-terminal residue" evidence="2">
    <location>
        <position position="1"/>
    </location>
</feature>
<dbReference type="Gene3D" id="1.20.1250.20">
    <property type="entry name" value="MFS general substrate transporter like domains"/>
    <property type="match status" value="1"/>
</dbReference>
<keyword evidence="1" id="KW-0812">Transmembrane</keyword>
<evidence type="ECO:0000256" key="1">
    <source>
        <dbReference type="SAM" id="Phobius"/>
    </source>
</evidence>
<gene>
    <name evidence="2" type="ORF">DI598_20290</name>
</gene>
<feature type="transmembrane region" description="Helical" evidence="1">
    <location>
        <begin position="136"/>
        <end position="157"/>
    </location>
</feature>
<evidence type="ECO:0000313" key="3">
    <source>
        <dbReference type="Proteomes" id="UP000249645"/>
    </source>
</evidence>
<evidence type="ECO:0000313" key="2">
    <source>
        <dbReference type="EMBL" id="PZP39025.1"/>
    </source>
</evidence>
<keyword evidence="1" id="KW-0472">Membrane</keyword>
<dbReference type="PANTHER" id="PTHR23523:SF2">
    <property type="entry name" value="2-NITROIMIDAZOLE TRANSPORTER"/>
    <property type="match status" value="1"/>
</dbReference>
<comment type="caution">
    <text evidence="2">The sequence shown here is derived from an EMBL/GenBank/DDBJ whole genome shotgun (WGS) entry which is preliminary data.</text>
</comment>
<feature type="transmembrane region" description="Helical" evidence="1">
    <location>
        <begin position="169"/>
        <end position="191"/>
    </location>
</feature>
<dbReference type="EMBL" id="QFOI01000703">
    <property type="protein sequence ID" value="PZP39025.1"/>
    <property type="molecule type" value="Genomic_DNA"/>
</dbReference>
<dbReference type="InterPro" id="IPR052524">
    <property type="entry name" value="MFS_Cyanate_Porter"/>
</dbReference>
<keyword evidence="1" id="KW-1133">Transmembrane helix</keyword>
<reference evidence="2 3" key="1">
    <citation type="submission" date="2017-11" db="EMBL/GenBank/DDBJ databases">
        <title>Infants hospitalized years apart are colonized by the same room-sourced microbial strains.</title>
        <authorList>
            <person name="Brooks B."/>
            <person name="Olm M.R."/>
            <person name="Firek B.A."/>
            <person name="Baker R."/>
            <person name="Thomas B.C."/>
            <person name="Morowitz M.J."/>
            <person name="Banfield J.F."/>
        </authorList>
    </citation>
    <scope>NUCLEOTIDE SEQUENCE [LARGE SCALE GENOMIC DNA]</scope>
    <source>
        <strain evidence="2">S2_009_000_R2_76</strain>
    </source>
</reference>
<accession>A0A2W5E4B8</accession>